<sequence>MALRDTRKVVLVNYIGQFRSALRFNAYHSSRPPTNRESGHRRRARIKSAGGQFDDYELGKLYTDVKGYCYWCGQCTRNKMWHADHYVPLALGGPNCIENIVISCPTCNFKKGAQDPIGFAKKINKQEGEEKRELIFAIAKINRKQYEDNCKKIRNKPLVITVCYLDRINAYGFMFSQFNRDVMHVFNSYYEKTPSQMMFNHYSSGFGQNVWLIDKSVFDLIFNTLIGLNDKNIKFQFIRIITTREQSPPSSDNFLTPIFTRDSMRKQTFAPASSTICSAENVT</sequence>
<evidence type="ECO:0000313" key="4">
    <source>
        <dbReference type="EMBL" id="TID40973.1"/>
    </source>
</evidence>
<evidence type="ECO:0000259" key="1">
    <source>
        <dbReference type="SMART" id="SM00507"/>
    </source>
</evidence>
<dbReference type="AlphaFoldDB" id="A0A3A5L9D9"/>
<protein>
    <recommendedName>
        <fullName evidence="1">HNH nuclease domain-containing protein</fullName>
    </recommendedName>
</protein>
<dbReference type="EMBL" id="QFGG01000010">
    <property type="protein sequence ID" value="TID40973.1"/>
    <property type="molecule type" value="Genomic_DNA"/>
</dbReference>
<dbReference type="Proteomes" id="UP000306421">
    <property type="component" value="Unassembled WGS sequence"/>
</dbReference>
<dbReference type="CDD" id="cd00085">
    <property type="entry name" value="HNHc"/>
    <property type="match status" value="1"/>
</dbReference>
<dbReference type="GO" id="GO:0008270">
    <property type="term" value="F:zinc ion binding"/>
    <property type="evidence" value="ECO:0007669"/>
    <property type="project" value="InterPro"/>
</dbReference>
<organism evidence="3 6">
    <name type="scientific">Legionella taurinensis</name>
    <dbReference type="NCBI Taxonomy" id="70611"/>
    <lineage>
        <taxon>Bacteria</taxon>
        <taxon>Pseudomonadati</taxon>
        <taxon>Pseudomonadota</taxon>
        <taxon>Gammaproteobacteria</taxon>
        <taxon>Legionellales</taxon>
        <taxon>Legionellaceae</taxon>
        <taxon>Legionella</taxon>
    </lineage>
</organism>
<reference evidence="4 7" key="2">
    <citation type="submission" date="2018-04" db="EMBL/GenBank/DDBJ databases">
        <title>Whole genome sequence comparison of clinical and drinking water Legionella pneumophila isolates.</title>
        <authorList>
            <person name="Garner E."/>
        </authorList>
    </citation>
    <scope>NUCLEOTIDE SEQUENCE [LARGE SCALE GENOMIC DNA]</scope>
    <source>
        <strain evidence="4 7">WH02</strain>
    </source>
</reference>
<dbReference type="GO" id="GO:0004519">
    <property type="term" value="F:endonuclease activity"/>
    <property type="evidence" value="ECO:0007669"/>
    <property type="project" value="InterPro"/>
</dbReference>
<dbReference type="Proteomes" id="UP000251035">
    <property type="component" value="Unassembled WGS sequence"/>
</dbReference>
<evidence type="ECO:0000313" key="7">
    <source>
        <dbReference type="Proteomes" id="UP000306421"/>
    </source>
</evidence>
<evidence type="ECO:0000313" key="6">
    <source>
        <dbReference type="Proteomes" id="UP000270757"/>
    </source>
</evidence>
<dbReference type="GeneID" id="48946552"/>
<dbReference type="Gene3D" id="1.10.30.50">
    <property type="match status" value="1"/>
</dbReference>
<dbReference type="OrthoDB" id="9802901at2"/>
<dbReference type="InterPro" id="IPR003615">
    <property type="entry name" value="HNH_nuc"/>
</dbReference>
<reference evidence="2 5" key="1">
    <citation type="submission" date="2018-04" db="EMBL/GenBank/DDBJ databases">
        <title>Whole genome sequence comparison of clinical and drinking water Legionella pneumophila isolates associated with the Flint Water Crisis.</title>
        <authorList>
            <person name="Garner E."/>
            <person name="Brown C."/>
            <person name="Schwake O."/>
            <person name="Coil D."/>
            <person name="Jospin G."/>
            <person name="Eisen J."/>
            <person name="Edwards M."/>
            <person name="Pruden A."/>
        </authorList>
    </citation>
    <scope>NUCLEOTIDE SEQUENCE [LARGE SCALE GENOMIC DNA]</scope>
    <source>
        <strain evidence="2 5">Genessee03</strain>
    </source>
</reference>
<name>A0A3A5L9D9_9GAMM</name>
<dbReference type="InterPro" id="IPR002711">
    <property type="entry name" value="HNH"/>
</dbReference>
<dbReference type="RefSeq" id="WP_108293949.1">
    <property type="nucleotide sequence ID" value="NZ_CAAAIR010000030.1"/>
</dbReference>
<dbReference type="EMBL" id="QCXM01000017">
    <property type="protein sequence ID" value="PUT45201.1"/>
    <property type="molecule type" value="Genomic_DNA"/>
</dbReference>
<proteinExistence type="predicted"/>
<dbReference type="Proteomes" id="UP000270757">
    <property type="component" value="Unassembled WGS sequence"/>
</dbReference>
<accession>A0A3A5L9D9</accession>
<evidence type="ECO:0000313" key="2">
    <source>
        <dbReference type="EMBL" id="PUT45201.1"/>
    </source>
</evidence>
<gene>
    <name evidence="3" type="ORF">D6J04_14580</name>
    <name evidence="2" type="ORF">DB745_13355</name>
    <name evidence="4" type="ORF">DIZ81_10750</name>
</gene>
<dbReference type="GO" id="GO:0003676">
    <property type="term" value="F:nucleic acid binding"/>
    <property type="evidence" value="ECO:0007669"/>
    <property type="project" value="InterPro"/>
</dbReference>
<evidence type="ECO:0000313" key="5">
    <source>
        <dbReference type="Proteomes" id="UP000251035"/>
    </source>
</evidence>
<dbReference type="SMART" id="SM00507">
    <property type="entry name" value="HNHc"/>
    <property type="match status" value="1"/>
</dbReference>
<comment type="caution">
    <text evidence="3">The sequence shown here is derived from an EMBL/GenBank/DDBJ whole genome shotgun (WGS) entry which is preliminary data.</text>
</comment>
<feature type="domain" description="HNH nuclease" evidence="1">
    <location>
        <begin position="60"/>
        <end position="109"/>
    </location>
</feature>
<dbReference type="EMBL" id="QZWB01000031">
    <property type="protein sequence ID" value="RJT43186.1"/>
    <property type="molecule type" value="Genomic_DNA"/>
</dbReference>
<reference evidence="3 6" key="3">
    <citation type="submission" date="2018-09" db="EMBL/GenBank/DDBJ databases">
        <title>Draft genome sequences of Legionella taurinensis isolated from water samples.</title>
        <authorList>
            <person name="Chakeri A."/>
            <person name="Allerberger F."/>
            <person name="Kundi M."/>
            <person name="Ruppitsch W."/>
            <person name="Schmid D."/>
        </authorList>
    </citation>
    <scope>NUCLEOTIDE SEQUENCE [LARGE SCALE GENOMIC DNA]</scope>
    <source>
        <strain evidence="3 6">4570-18-6</strain>
    </source>
</reference>
<dbReference type="Pfam" id="PF01844">
    <property type="entry name" value="HNH"/>
    <property type="match status" value="1"/>
</dbReference>
<evidence type="ECO:0000313" key="3">
    <source>
        <dbReference type="EMBL" id="RJT43186.1"/>
    </source>
</evidence>
<keyword evidence="5" id="KW-1185">Reference proteome</keyword>